<organism evidence="2 3">
    <name type="scientific">Burkholderia cenocepacia</name>
    <dbReference type="NCBI Taxonomy" id="95486"/>
    <lineage>
        <taxon>Bacteria</taxon>
        <taxon>Pseudomonadati</taxon>
        <taxon>Pseudomonadota</taxon>
        <taxon>Betaproteobacteria</taxon>
        <taxon>Burkholderiales</taxon>
        <taxon>Burkholderiaceae</taxon>
        <taxon>Burkholderia</taxon>
        <taxon>Burkholderia cepacia complex</taxon>
    </lineage>
</organism>
<gene>
    <name evidence="2" type="ORF">B9Z07_18985</name>
</gene>
<accession>A0AAD0NAA0</accession>
<name>A0AAD0NAA0_9BURK</name>
<evidence type="ECO:0000313" key="2">
    <source>
        <dbReference type="EMBL" id="AWG30954.1"/>
    </source>
</evidence>
<protein>
    <submittedName>
        <fullName evidence="2">Uncharacterized protein</fullName>
    </submittedName>
</protein>
<evidence type="ECO:0000313" key="3">
    <source>
        <dbReference type="Proteomes" id="UP000244809"/>
    </source>
</evidence>
<dbReference type="EMBL" id="CP021069">
    <property type="protein sequence ID" value="AWG30954.1"/>
    <property type="molecule type" value="Genomic_DNA"/>
</dbReference>
<dbReference type="AlphaFoldDB" id="A0AAD0NAA0"/>
<dbReference type="Proteomes" id="UP000244809">
    <property type="component" value="Chromosome 3"/>
</dbReference>
<sequence>MDQQHDREASRKRAREIYEHLELSAAEWATPEQYREHLARVDADLVARPIDARTLEFLLALEREHATSAYRSALSSVEEFENPDATPQARGGKGGNANGEKYEPLRVAALELALAGVYPSARAAAVAIQDEILARARHLEIDMSEFNAVKTISKWLRDRGYDLVN</sequence>
<dbReference type="RefSeq" id="WP_034174212.1">
    <property type="nucleotide sequence ID" value="NZ_CADEUB010000003.1"/>
</dbReference>
<evidence type="ECO:0000256" key="1">
    <source>
        <dbReference type="SAM" id="MobiDB-lite"/>
    </source>
</evidence>
<feature type="region of interest" description="Disordered" evidence="1">
    <location>
        <begin position="74"/>
        <end position="98"/>
    </location>
</feature>
<proteinExistence type="predicted"/>
<reference evidence="2 3" key="1">
    <citation type="submission" date="2017-04" db="EMBL/GenBank/DDBJ databases">
        <title>Complete genome sequence of Burkholderia cenocepacia PC184 Midwest clone.</title>
        <authorList>
            <person name="Mulks M.H."/>
            <person name="Cooper V.S."/>
        </authorList>
    </citation>
    <scope>NUCLEOTIDE SEQUENCE [LARGE SCALE GENOMIC DNA]</scope>
    <source>
        <strain evidence="2 3">PC184 Mulks</strain>
    </source>
</reference>